<evidence type="ECO:0008006" key="6">
    <source>
        <dbReference type="Google" id="ProtNLM"/>
    </source>
</evidence>
<dbReference type="EMBL" id="SGPM01000126">
    <property type="protein sequence ID" value="THH29394.1"/>
    <property type="molecule type" value="Genomic_DNA"/>
</dbReference>
<dbReference type="OrthoDB" id="47801at2759"/>
<feature type="region of interest" description="Disordered" evidence="3">
    <location>
        <begin position="277"/>
        <end position="305"/>
    </location>
</feature>
<keyword evidence="1" id="KW-0808">Transferase</keyword>
<feature type="region of interest" description="Disordered" evidence="3">
    <location>
        <begin position="41"/>
        <end position="93"/>
    </location>
</feature>
<evidence type="ECO:0000256" key="1">
    <source>
        <dbReference type="ARBA" id="ARBA00022679"/>
    </source>
</evidence>
<comment type="caution">
    <text evidence="4">The sequence shown here is derived from an EMBL/GenBank/DDBJ whole genome shotgun (WGS) entry which is preliminary data.</text>
</comment>
<dbReference type="PANTHER" id="PTHR46116:SF15">
    <property type="entry name" value="(E3-INDEPENDENT) E2 UBIQUITIN-CONJUGATING ENZYME"/>
    <property type="match status" value="1"/>
</dbReference>
<evidence type="ECO:0000256" key="3">
    <source>
        <dbReference type="SAM" id="MobiDB-lite"/>
    </source>
</evidence>
<feature type="compositionally biased region" description="Basic and acidic residues" evidence="3">
    <location>
        <begin position="497"/>
        <end position="513"/>
    </location>
</feature>
<protein>
    <recommendedName>
        <fullName evidence="6">UBA domain-containing protein</fullName>
    </recommendedName>
</protein>
<evidence type="ECO:0000313" key="5">
    <source>
        <dbReference type="Proteomes" id="UP000308730"/>
    </source>
</evidence>
<sequence length="828" mass="91972">MEREIQQLVEMGATRGQARAALKQHRDVMEAAERIFDGSFDHVVDGDDDIEMSSASTREKPRVSRMMTPDADEDDEQELEDPGDDYDEDDIEDFAGEDYDSDYEAKAEAGRGPSNADPYAGIFFSKDRREEVIEVEEEPETVYVPDADEQAKLMTQGQWMKGCPEGGEQSFLFSLYQQLSQGECRCPNGCQSFPRHKRDFFPIFSEFQTYIKHLQTIVPKLCGGCSKRFCFACGEPFNDKEEDVLFHCPNLQGVLLGVGLAMLEQTFLEEAPATIPKPANGKRRKAEPIPIHVPFDDDEDDEEYPPITQTKKLKLGVGYAGDAREDNSGHVEALKVQHEKDETISKLLSDIRVYLPSVHREGGGKPSDYLVHPTALAHLRRRFNFVSSQLLRNDSLADMSDRSVLYFELLNWLETISCHEALASMMAMPIMVVTSAKALSAKRSGNKNCIRERTIVYEGSSGPRELLEAIVIQAQAALKGLEPVKLADTPDDVEMTEEQKRQTSDDKGKGKDDGKIVLEENQKLLKFCKSIISTAQAIDRSLRETKGDAFVERLHASLPKIPGSSASGSRNDVVVKSGQSEEDMQKSYLEWANRVRFEYCDLTTDQPTGGKDDSLPSYKFAYNNEARMLANADIPKRSLAVAKELAVLTTNLPIAWNSSVFLRVDESRVDIIKALITGPEGTPALKMIQVLISIQSMILCEEPYLNEPAWANSSGTAASKAYSANVRRMVVKTAMLGNLKAPPEPFEDVIRTHFRLKADSISKQLDQWLEQDDGRAINGENHGSSRTAPLEDPNGNGLRADVDEMKELLQKLSTGQSATSVVGAGPSS</sequence>
<evidence type="ECO:0000256" key="2">
    <source>
        <dbReference type="ARBA" id="ARBA00022786"/>
    </source>
</evidence>
<dbReference type="AlphaFoldDB" id="A0A4S4MT77"/>
<dbReference type="Proteomes" id="UP000308730">
    <property type="component" value="Unassembled WGS sequence"/>
</dbReference>
<keyword evidence="5" id="KW-1185">Reference proteome</keyword>
<dbReference type="GO" id="GO:0061631">
    <property type="term" value="F:ubiquitin conjugating enzyme activity"/>
    <property type="evidence" value="ECO:0007669"/>
    <property type="project" value="TreeGrafter"/>
</dbReference>
<keyword evidence="2" id="KW-0833">Ubl conjugation pathway</keyword>
<reference evidence="4 5" key="1">
    <citation type="submission" date="2019-02" db="EMBL/GenBank/DDBJ databases">
        <title>Genome sequencing of the rare red list fungi Antrodiella citrinella (Flaviporus citrinellus).</title>
        <authorList>
            <person name="Buettner E."/>
            <person name="Kellner H."/>
        </authorList>
    </citation>
    <scope>NUCLEOTIDE SEQUENCE [LARGE SCALE GENOMIC DNA]</scope>
    <source>
        <strain evidence="4 5">DSM 108506</strain>
    </source>
</reference>
<dbReference type="Gene3D" id="1.10.8.10">
    <property type="entry name" value="DNA helicase RuvA subunit, C-terminal domain"/>
    <property type="match status" value="1"/>
</dbReference>
<gene>
    <name evidence="4" type="ORF">EUX98_g4806</name>
</gene>
<feature type="region of interest" description="Disordered" evidence="3">
    <location>
        <begin position="488"/>
        <end position="513"/>
    </location>
</feature>
<feature type="compositionally biased region" description="Acidic residues" evidence="3">
    <location>
        <begin position="70"/>
        <end position="93"/>
    </location>
</feature>
<evidence type="ECO:0000313" key="4">
    <source>
        <dbReference type="EMBL" id="THH29394.1"/>
    </source>
</evidence>
<dbReference type="SUPFAM" id="SSF54495">
    <property type="entry name" value="UBC-like"/>
    <property type="match status" value="1"/>
</dbReference>
<dbReference type="InterPro" id="IPR016135">
    <property type="entry name" value="UBQ-conjugating_enzyme/RWD"/>
</dbReference>
<organism evidence="4 5">
    <name type="scientific">Antrodiella citrinella</name>
    <dbReference type="NCBI Taxonomy" id="2447956"/>
    <lineage>
        <taxon>Eukaryota</taxon>
        <taxon>Fungi</taxon>
        <taxon>Dikarya</taxon>
        <taxon>Basidiomycota</taxon>
        <taxon>Agaricomycotina</taxon>
        <taxon>Agaricomycetes</taxon>
        <taxon>Polyporales</taxon>
        <taxon>Steccherinaceae</taxon>
        <taxon>Antrodiella</taxon>
    </lineage>
</organism>
<feature type="region of interest" description="Disordered" evidence="3">
    <location>
        <begin position="775"/>
        <end position="799"/>
    </location>
</feature>
<accession>A0A4S4MT77</accession>
<proteinExistence type="predicted"/>
<dbReference type="PANTHER" id="PTHR46116">
    <property type="entry name" value="(E3-INDEPENDENT) E2 UBIQUITIN-CONJUGATING ENZYME"/>
    <property type="match status" value="1"/>
</dbReference>
<dbReference type="Gene3D" id="3.10.110.10">
    <property type="entry name" value="Ubiquitin Conjugating Enzyme"/>
    <property type="match status" value="2"/>
</dbReference>
<name>A0A4S4MT77_9APHY</name>